<dbReference type="STRING" id="1748243.Tel_13590"/>
<evidence type="ECO:0000313" key="2">
    <source>
        <dbReference type="EMBL" id="ALP54081.1"/>
    </source>
</evidence>
<dbReference type="Pfam" id="PF04230">
    <property type="entry name" value="PS_pyruv_trans"/>
    <property type="match status" value="1"/>
</dbReference>
<dbReference type="EMBL" id="CP013099">
    <property type="protein sequence ID" value="ALP54081.1"/>
    <property type="molecule type" value="Genomic_DNA"/>
</dbReference>
<keyword evidence="3" id="KW-1185">Reference proteome</keyword>
<dbReference type="KEGG" id="tee:Tel_13590"/>
<dbReference type="AlphaFoldDB" id="A0A0S2TFY6"/>
<evidence type="ECO:0000259" key="1">
    <source>
        <dbReference type="Pfam" id="PF04230"/>
    </source>
</evidence>
<sequence length="295" mass="33413">MQILNRITSKLQHAIFDIKHIFSKDVLIFYWRGANDQNFGDQLNVDLIRYYGFQPVPCAPGKAEVFAIGSILHRYAKGHDGIVAGSGYIKPPQHITINPKNTIALRGPKTNSYFKKDDIPLCDPGILAKRIFGSFSTQHQIGIVPHFRDQDDPQLLSFLNNHPAIKLIDVLQKPEAVVREIAQCETILSSSLHGLVVADSYNIPAVWINFDDRQEGGEFKYLDYHGSLGIERRRISLGATPDLGMLLDQAVTVDPRVTDQKIMELERAFSTLRHRLIILRIHRVFKAVLSTIMHR</sequence>
<accession>A0A0S2TFY6</accession>
<organism evidence="2 3">
    <name type="scientific">Candidatus Tenderia electrophaga</name>
    <dbReference type="NCBI Taxonomy" id="1748243"/>
    <lineage>
        <taxon>Bacteria</taxon>
        <taxon>Pseudomonadati</taxon>
        <taxon>Pseudomonadota</taxon>
        <taxon>Gammaproteobacteria</taxon>
        <taxon>Candidatus Tenderiales</taxon>
        <taxon>Candidatus Tenderiaceae</taxon>
        <taxon>Candidatus Tenderia</taxon>
    </lineage>
</organism>
<name>A0A0S2TFY6_9GAMM</name>
<proteinExistence type="predicted"/>
<evidence type="ECO:0000313" key="3">
    <source>
        <dbReference type="Proteomes" id="UP000055136"/>
    </source>
</evidence>
<dbReference type="InterPro" id="IPR007345">
    <property type="entry name" value="Polysacch_pyruvyl_Trfase"/>
</dbReference>
<reference evidence="2" key="1">
    <citation type="submission" date="2015-10" db="EMBL/GenBank/DDBJ databases">
        <title>Description of Candidatus Tenderia electrophaga gen. nov, sp. nov., an Uncultivated Electroautotroph from a Biocathode Enrichment.</title>
        <authorList>
            <person name="Eddie B.J."/>
            <person name="Malanoski A.P."/>
            <person name="Wang Z."/>
            <person name="Hall R.J."/>
            <person name="Oh S.D."/>
            <person name="Heiner C."/>
            <person name="Lin B."/>
            <person name="Strycharz-Glaven S.M."/>
        </authorList>
    </citation>
    <scope>NUCLEOTIDE SEQUENCE [LARGE SCALE GENOMIC DNA]</scope>
    <source>
        <strain evidence="2">NRL1</strain>
    </source>
</reference>
<dbReference type="Proteomes" id="UP000055136">
    <property type="component" value="Chromosome"/>
</dbReference>
<feature type="domain" description="Polysaccharide pyruvyl transferase" evidence="1">
    <location>
        <begin position="143"/>
        <end position="210"/>
    </location>
</feature>
<protein>
    <recommendedName>
        <fullName evidence="1">Polysaccharide pyruvyl transferase domain-containing protein</fullName>
    </recommendedName>
</protein>
<gene>
    <name evidence="2" type="ORF">Tel_13590</name>
</gene>